<feature type="domain" description="Protein kinase" evidence="5">
    <location>
        <begin position="1"/>
        <end position="85"/>
    </location>
</feature>
<protein>
    <recommendedName>
        <fullName evidence="5">Protein kinase domain-containing protein</fullName>
    </recommendedName>
</protein>
<dbReference type="GO" id="GO:0005524">
    <property type="term" value="F:ATP binding"/>
    <property type="evidence" value="ECO:0007669"/>
    <property type="project" value="UniProtKB-KW"/>
</dbReference>
<dbReference type="AlphaFoldDB" id="V9FKY2"/>
<dbReference type="InterPro" id="IPR000719">
    <property type="entry name" value="Prot_kinase_dom"/>
</dbReference>
<evidence type="ECO:0000256" key="4">
    <source>
        <dbReference type="ARBA" id="ARBA00022840"/>
    </source>
</evidence>
<dbReference type="PANTHER" id="PTHR44329:SF288">
    <property type="entry name" value="MITOGEN-ACTIVATED PROTEIN KINASE KINASE KINASE 20"/>
    <property type="match status" value="1"/>
</dbReference>
<keyword evidence="1" id="KW-0808">Transferase</keyword>
<dbReference type="PROSITE" id="PS50011">
    <property type="entry name" value="PROTEIN_KINASE_DOM"/>
    <property type="match status" value="1"/>
</dbReference>
<dbReference type="PROSITE" id="PS00108">
    <property type="entry name" value="PROTEIN_KINASE_ST"/>
    <property type="match status" value="1"/>
</dbReference>
<evidence type="ECO:0000256" key="3">
    <source>
        <dbReference type="ARBA" id="ARBA00022777"/>
    </source>
</evidence>
<dbReference type="InterPro" id="IPR051681">
    <property type="entry name" value="Ser/Thr_Kinases-Pseudokinases"/>
</dbReference>
<evidence type="ECO:0000259" key="5">
    <source>
        <dbReference type="PROSITE" id="PS50011"/>
    </source>
</evidence>
<dbReference type="SUPFAM" id="SSF56112">
    <property type="entry name" value="Protein kinase-like (PK-like)"/>
    <property type="match status" value="1"/>
</dbReference>
<comment type="caution">
    <text evidence="6">The sequence shown here is derived from an EMBL/GenBank/DDBJ whole genome shotgun (WGS) entry which is preliminary data.</text>
</comment>
<dbReference type="InterPro" id="IPR011009">
    <property type="entry name" value="Kinase-like_dom_sf"/>
</dbReference>
<evidence type="ECO:0000313" key="7">
    <source>
        <dbReference type="Proteomes" id="UP000018721"/>
    </source>
</evidence>
<dbReference type="Pfam" id="PF00069">
    <property type="entry name" value="Pkinase"/>
    <property type="match status" value="1"/>
</dbReference>
<keyword evidence="3" id="KW-0418">Kinase</keyword>
<dbReference type="EMBL" id="ANIZ01000918">
    <property type="protein sequence ID" value="ETI51433.1"/>
    <property type="molecule type" value="Genomic_DNA"/>
</dbReference>
<dbReference type="InterPro" id="IPR008271">
    <property type="entry name" value="Ser/Thr_kinase_AS"/>
</dbReference>
<gene>
    <name evidence="6" type="ORF">F443_05197</name>
</gene>
<name>V9FKY2_PHYNI</name>
<evidence type="ECO:0000313" key="6">
    <source>
        <dbReference type="EMBL" id="ETI51433.1"/>
    </source>
</evidence>
<accession>V9FKY2</accession>
<reference evidence="6 7" key="1">
    <citation type="submission" date="2013-11" db="EMBL/GenBank/DDBJ databases">
        <title>The Genome Sequence of Phytophthora parasitica P1569.</title>
        <authorList>
            <consortium name="The Broad Institute Genomics Platform"/>
            <person name="Russ C."/>
            <person name="Tyler B."/>
            <person name="Panabieres F."/>
            <person name="Shan W."/>
            <person name="Tripathy S."/>
            <person name="Grunwald N."/>
            <person name="Machado M."/>
            <person name="Johnson C.S."/>
            <person name="Arredondo F."/>
            <person name="Hong C."/>
            <person name="Coffey M."/>
            <person name="Young S.K."/>
            <person name="Zeng Q."/>
            <person name="Gargeya S."/>
            <person name="Fitzgerald M."/>
            <person name="Abouelleil A."/>
            <person name="Alvarado L."/>
            <person name="Chapman S.B."/>
            <person name="Gainer-Dewar J."/>
            <person name="Goldberg J."/>
            <person name="Griggs A."/>
            <person name="Gujja S."/>
            <person name="Hansen M."/>
            <person name="Howarth C."/>
            <person name="Imamovic A."/>
            <person name="Ireland A."/>
            <person name="Larimer J."/>
            <person name="McCowan C."/>
            <person name="Murphy C."/>
            <person name="Pearson M."/>
            <person name="Poon T.W."/>
            <person name="Priest M."/>
            <person name="Roberts A."/>
            <person name="Saif S."/>
            <person name="Shea T."/>
            <person name="Sykes S."/>
            <person name="Wortman J."/>
            <person name="Nusbaum C."/>
            <person name="Birren B."/>
        </authorList>
    </citation>
    <scope>NUCLEOTIDE SEQUENCE [LARGE SCALE GENOMIC DNA]</scope>
    <source>
        <strain evidence="6 7">P1569</strain>
    </source>
</reference>
<dbReference type="eggNOG" id="KOG0192">
    <property type="taxonomic scope" value="Eukaryota"/>
</dbReference>
<keyword evidence="4" id="KW-0067">ATP-binding</keyword>
<evidence type="ECO:0000256" key="2">
    <source>
        <dbReference type="ARBA" id="ARBA00022741"/>
    </source>
</evidence>
<dbReference type="Gene3D" id="1.10.510.10">
    <property type="entry name" value="Transferase(Phosphotransferase) domain 1"/>
    <property type="match status" value="1"/>
</dbReference>
<keyword evidence="7" id="KW-1185">Reference proteome</keyword>
<evidence type="ECO:0000256" key="1">
    <source>
        <dbReference type="ARBA" id="ARBA00022679"/>
    </source>
</evidence>
<dbReference type="PANTHER" id="PTHR44329">
    <property type="entry name" value="SERINE/THREONINE-PROTEIN KINASE TNNI3K-RELATED"/>
    <property type="match status" value="1"/>
</dbReference>
<dbReference type="Proteomes" id="UP000018721">
    <property type="component" value="Unassembled WGS sequence"/>
</dbReference>
<sequence>MKGLHHPNIVLFMDSCSKPPTLFVAFNMAKGLTYLHNHNPIVIHRDLKSQNILLDDRMNFGLFNFRDVGKTMSIFGSSLEWLLKC</sequence>
<organism evidence="6 7">
    <name type="scientific">Phytophthora nicotianae P1569</name>
    <dbReference type="NCBI Taxonomy" id="1317065"/>
    <lineage>
        <taxon>Eukaryota</taxon>
        <taxon>Sar</taxon>
        <taxon>Stramenopiles</taxon>
        <taxon>Oomycota</taxon>
        <taxon>Peronosporomycetes</taxon>
        <taxon>Peronosporales</taxon>
        <taxon>Peronosporaceae</taxon>
        <taxon>Phytophthora</taxon>
    </lineage>
</organism>
<proteinExistence type="predicted"/>
<keyword evidence="2" id="KW-0547">Nucleotide-binding</keyword>
<dbReference type="GO" id="GO:0004674">
    <property type="term" value="F:protein serine/threonine kinase activity"/>
    <property type="evidence" value="ECO:0007669"/>
    <property type="project" value="TreeGrafter"/>
</dbReference>
<dbReference type="HOGENOM" id="CLU_2517520_0_0_1"/>